<dbReference type="EMBL" id="CP092867">
    <property type="protein sequence ID" value="UYV68188.1"/>
    <property type="molecule type" value="Genomic_DNA"/>
</dbReference>
<accession>A0ABY6KK97</accession>
<gene>
    <name evidence="1" type="ORF">LAZ67_5003300</name>
</gene>
<evidence type="ECO:0000313" key="2">
    <source>
        <dbReference type="Proteomes" id="UP001235939"/>
    </source>
</evidence>
<proteinExistence type="predicted"/>
<organism evidence="1 2">
    <name type="scientific">Cordylochernes scorpioides</name>
    <dbReference type="NCBI Taxonomy" id="51811"/>
    <lineage>
        <taxon>Eukaryota</taxon>
        <taxon>Metazoa</taxon>
        <taxon>Ecdysozoa</taxon>
        <taxon>Arthropoda</taxon>
        <taxon>Chelicerata</taxon>
        <taxon>Arachnida</taxon>
        <taxon>Pseudoscorpiones</taxon>
        <taxon>Cheliferoidea</taxon>
        <taxon>Chernetidae</taxon>
        <taxon>Cordylochernes</taxon>
    </lineage>
</organism>
<dbReference type="Proteomes" id="UP001235939">
    <property type="component" value="Chromosome 05"/>
</dbReference>
<keyword evidence="2" id="KW-1185">Reference proteome</keyword>
<reference evidence="1 2" key="1">
    <citation type="submission" date="2022-01" db="EMBL/GenBank/DDBJ databases">
        <title>A chromosomal length assembly of Cordylochernes scorpioides.</title>
        <authorList>
            <person name="Zeh D."/>
            <person name="Zeh J."/>
        </authorList>
    </citation>
    <scope>NUCLEOTIDE SEQUENCE [LARGE SCALE GENOMIC DNA]</scope>
    <source>
        <strain evidence="1">IN4F17</strain>
        <tissue evidence="1">Whole Body</tissue>
    </source>
</reference>
<protein>
    <submittedName>
        <fullName evidence="1">Uncharacterized protein</fullName>
    </submittedName>
</protein>
<dbReference type="Gene3D" id="1.50.10.20">
    <property type="match status" value="1"/>
</dbReference>
<name>A0ABY6KK97_9ARAC</name>
<dbReference type="PANTHER" id="PTHR46068">
    <property type="entry name" value="PROTEIN CBG27172"/>
    <property type="match status" value="1"/>
</dbReference>
<dbReference type="PANTHER" id="PTHR46068:SF1">
    <property type="entry name" value="TRANSPOSASE IS30-LIKE HTH DOMAIN-CONTAINING PROTEIN"/>
    <property type="match status" value="1"/>
</dbReference>
<sequence>MEYKRCSSCILGLGTLTGNQSEQMGATDLALYIHSQLALCSNPRNFVGTDLVSLLERKVEKAAPGSYSPLVPLSLCNSGVELSPQHLGNIAYFLRSNSTDSFITDLAGRLKIKTRIVRRIVKQSRERGHYGMLPKSGRPRTVNISASWKIIKRIARNDGVRMNRIASDFEISREGVQNIVKRVLGLRRYRLHRGQTLSEAAMNNRLDKAKKFLSMIRVGRHRVDGRDFHINDSLLPAAWVLRQRHVVFKLLDLNPMDYYVGSNLEQNVSSFPYKSLESLKKALQRDWAKIDVKCPRWSLSPNTSRPTSRPKKPTSI</sequence>
<evidence type="ECO:0000313" key="1">
    <source>
        <dbReference type="EMBL" id="UYV68188.1"/>
    </source>
</evidence>